<evidence type="ECO:0000256" key="3">
    <source>
        <dbReference type="ARBA" id="ARBA00023004"/>
    </source>
</evidence>
<proteinExistence type="predicted"/>
<dbReference type="InterPro" id="IPR027443">
    <property type="entry name" value="IPNS-like_sf"/>
</dbReference>
<dbReference type="PANTHER" id="PTHR10209:SF867">
    <property type="entry name" value="2-OXOGLUTARATE (2OG) AND FE(II)-DEPENDENT OXYGENASE SUPERFAMILY PROTEIN"/>
    <property type="match status" value="1"/>
</dbReference>
<dbReference type="Proteomes" id="UP000315522">
    <property type="component" value="Unassembled WGS sequence"/>
</dbReference>
<feature type="non-terminal residue" evidence="5">
    <location>
        <position position="276"/>
    </location>
</feature>
<accession>A0A559LYT9</accession>
<keyword evidence="1" id="KW-0479">Metal-binding</keyword>
<comment type="caution">
    <text evidence="5">The sequence shown here is derived from an EMBL/GenBank/DDBJ whole genome shotgun (WGS) entry which is preliminary data.</text>
</comment>
<dbReference type="GO" id="GO:0046872">
    <property type="term" value="F:metal ion binding"/>
    <property type="evidence" value="ECO:0007669"/>
    <property type="project" value="UniProtKB-KW"/>
</dbReference>
<dbReference type="SUPFAM" id="SSF51197">
    <property type="entry name" value="Clavaminate synthase-like"/>
    <property type="match status" value="1"/>
</dbReference>
<organism evidence="5 6">
    <name type="scientific">Lachnellula willkommii</name>
    <dbReference type="NCBI Taxonomy" id="215461"/>
    <lineage>
        <taxon>Eukaryota</taxon>
        <taxon>Fungi</taxon>
        <taxon>Dikarya</taxon>
        <taxon>Ascomycota</taxon>
        <taxon>Pezizomycotina</taxon>
        <taxon>Leotiomycetes</taxon>
        <taxon>Helotiales</taxon>
        <taxon>Lachnaceae</taxon>
        <taxon>Lachnellula</taxon>
    </lineage>
</organism>
<dbReference type="GO" id="GO:0051213">
    <property type="term" value="F:dioxygenase activity"/>
    <property type="evidence" value="ECO:0007669"/>
    <property type="project" value="UniProtKB-KW"/>
</dbReference>
<feature type="domain" description="Non-haem dioxygenase N-terminal" evidence="4">
    <location>
        <begin position="17"/>
        <end position="117"/>
    </location>
</feature>
<evidence type="ECO:0000313" key="6">
    <source>
        <dbReference type="Proteomes" id="UP000315522"/>
    </source>
</evidence>
<sequence>MPSSGTGKGKGKKGFYIPTIDIRPFLEDPSSAAAGEVVEMVRDACVGTGFFQITGHGIPTTLQEAVFAGSLAFFALDIEEKVKLDKSASVGASNRGYEVIGNQGLQEGTLPDLKEIQAFISVKLYIHTEREMRERLILYFILDPNSNLPPLQTQGFYIGADLPASDPRVLANAFLMGPNLWPPPALLPPTTFHDPMTAYYTAMFALSLRILDIVALTLTLPTPHENGFGTVEGIGKIHAQEVRDWFQDFTSNDAVASIRLLHYPPAPNPNPNPNTS</sequence>
<gene>
    <name evidence="5" type="primary">citB</name>
    <name evidence="5" type="ORF">LAWI1_G008257</name>
</gene>
<keyword evidence="6" id="KW-1185">Reference proteome</keyword>
<dbReference type="PANTHER" id="PTHR10209">
    <property type="entry name" value="OXIDOREDUCTASE, 2OG-FE II OXYGENASE FAMILY PROTEIN"/>
    <property type="match status" value="1"/>
</dbReference>
<keyword evidence="3" id="KW-0408">Iron</keyword>
<evidence type="ECO:0000259" key="4">
    <source>
        <dbReference type="Pfam" id="PF14226"/>
    </source>
</evidence>
<evidence type="ECO:0000256" key="1">
    <source>
        <dbReference type="ARBA" id="ARBA00022723"/>
    </source>
</evidence>
<dbReference type="AlphaFoldDB" id="A0A559LYT9"/>
<dbReference type="EMBL" id="QGML01005170">
    <property type="protein sequence ID" value="TVY85868.1"/>
    <property type="molecule type" value="Genomic_DNA"/>
</dbReference>
<dbReference type="InterPro" id="IPR026992">
    <property type="entry name" value="DIOX_N"/>
</dbReference>
<protein>
    <submittedName>
        <fullName evidence="5">2-oxoglutarate-dependent dioxygenase</fullName>
    </submittedName>
</protein>
<dbReference type="Gene3D" id="2.60.120.330">
    <property type="entry name" value="B-lactam Antibiotic, Isopenicillin N Synthase, Chain"/>
    <property type="match status" value="1"/>
</dbReference>
<evidence type="ECO:0000313" key="5">
    <source>
        <dbReference type="EMBL" id="TVY85868.1"/>
    </source>
</evidence>
<dbReference type="Pfam" id="PF14226">
    <property type="entry name" value="DIOX_N"/>
    <property type="match status" value="1"/>
</dbReference>
<keyword evidence="5" id="KW-0223">Dioxygenase</keyword>
<reference evidence="5 6" key="1">
    <citation type="submission" date="2018-05" db="EMBL/GenBank/DDBJ databases">
        <title>Genome sequencing and assembly of the regulated plant pathogen Lachnellula willkommii and related sister species for the development of diagnostic species identification markers.</title>
        <authorList>
            <person name="Giroux E."/>
            <person name="Bilodeau G."/>
        </authorList>
    </citation>
    <scope>NUCLEOTIDE SEQUENCE [LARGE SCALE GENOMIC DNA]</scope>
    <source>
        <strain evidence="5 6">CBS 172.35</strain>
    </source>
</reference>
<keyword evidence="2" id="KW-0560">Oxidoreductase</keyword>
<evidence type="ECO:0000256" key="2">
    <source>
        <dbReference type="ARBA" id="ARBA00023002"/>
    </source>
</evidence>
<name>A0A559LYT9_9HELO</name>